<evidence type="ECO:0000313" key="3">
    <source>
        <dbReference type="Proteomes" id="UP000539985"/>
    </source>
</evidence>
<dbReference type="Pfam" id="PF13557">
    <property type="entry name" value="Phenol_MetA_deg"/>
    <property type="match status" value="1"/>
</dbReference>
<keyword evidence="1" id="KW-0732">Signal</keyword>
<comment type="caution">
    <text evidence="2">The sequence shown here is derived from an EMBL/GenBank/DDBJ whole genome shotgun (WGS) entry which is preliminary data.</text>
</comment>
<dbReference type="InterPro" id="IPR025737">
    <property type="entry name" value="FApF"/>
</dbReference>
<protein>
    <submittedName>
        <fullName evidence="2">Transporter</fullName>
    </submittedName>
</protein>
<name>A0A7Y8C0Q9_9PSED</name>
<organism evidence="2 3">
    <name type="scientific">Pseudomonas gingeri</name>
    <dbReference type="NCBI Taxonomy" id="117681"/>
    <lineage>
        <taxon>Bacteria</taxon>
        <taxon>Pseudomonadati</taxon>
        <taxon>Pseudomonadota</taxon>
        <taxon>Gammaproteobacteria</taxon>
        <taxon>Pseudomonadales</taxon>
        <taxon>Pseudomonadaceae</taxon>
        <taxon>Pseudomonas</taxon>
    </lineage>
</organism>
<proteinExistence type="predicted"/>
<gene>
    <name evidence="2" type="ORF">HX882_07265</name>
</gene>
<dbReference type="AlphaFoldDB" id="A0A7Y8C0Q9"/>
<feature type="signal peptide" evidence="1">
    <location>
        <begin position="1"/>
        <end position="23"/>
    </location>
</feature>
<reference evidence="2 3" key="1">
    <citation type="submission" date="2020-04" db="EMBL/GenBank/DDBJ databases">
        <title>Molecular characterization of pseudomonads from Agaricus bisporus reveal novel blotch 2 pathogens in Western Europe.</title>
        <authorList>
            <person name="Taparia T."/>
            <person name="Krijger M."/>
            <person name="Haynes E."/>
            <person name="Elpinstone J.G."/>
            <person name="Noble R."/>
            <person name="Van Der Wolf J."/>
        </authorList>
    </citation>
    <scope>NUCLEOTIDE SEQUENCE [LARGE SCALE GENOMIC DNA]</scope>
    <source>
        <strain evidence="2 3">H7001</strain>
    </source>
</reference>
<accession>A0A7Y8C0Q9</accession>
<dbReference type="RefSeq" id="WP_177100890.1">
    <property type="nucleotide sequence ID" value="NZ_JACAQB010000004.1"/>
</dbReference>
<dbReference type="EMBL" id="JACAQB010000004">
    <property type="protein sequence ID" value="NWB95685.1"/>
    <property type="molecule type" value="Genomic_DNA"/>
</dbReference>
<feature type="chain" id="PRO_5031131076" evidence="1">
    <location>
        <begin position="24"/>
        <end position="300"/>
    </location>
</feature>
<sequence>MKKNVTQYIILAAVIIASPVETASAVENGVSTYPAGSLTIYNGFIPAPGTYINMYNEYINKDKVIGNDGKKSFDAKITGSGHAIQIIHVFDNITFAGANVGFEIDQTYLDARFKSSDIGVNTSEGAFGDTTLGFRLGWHDKTVHQQLILLGAIPTGSYDKSEILNAGVNYYSGIVHYAVTWLPTKHIEASGELIGVWNAPNKDTDYRSGITANMNYSLNYHFDDGWFSGISGYWINQITDDKQNGETVNGNGNRLRTFAIGPQAGYIAPKWAAYLAWHHLAYVRNTSEGDVVWLDLSYKL</sequence>
<dbReference type="Proteomes" id="UP000539985">
    <property type="component" value="Unassembled WGS sequence"/>
</dbReference>
<evidence type="ECO:0000313" key="2">
    <source>
        <dbReference type="EMBL" id="NWB95685.1"/>
    </source>
</evidence>
<evidence type="ECO:0000256" key="1">
    <source>
        <dbReference type="SAM" id="SignalP"/>
    </source>
</evidence>